<evidence type="ECO:0000313" key="3">
    <source>
        <dbReference type="Proteomes" id="UP000309174"/>
    </source>
</evidence>
<dbReference type="AlphaFoldDB" id="A0A5C4JAQ8"/>
<dbReference type="RefSeq" id="WP_138646626.1">
    <property type="nucleotide sequence ID" value="NZ_VCKW01000097.1"/>
</dbReference>
<comment type="caution">
    <text evidence="2">The sequence shown here is derived from an EMBL/GenBank/DDBJ whole genome shotgun (WGS) entry which is preliminary data.</text>
</comment>
<feature type="chain" id="PRO_5023119451" evidence="1">
    <location>
        <begin position="26"/>
        <end position="108"/>
    </location>
</feature>
<gene>
    <name evidence="2" type="ORF">ETD83_19800</name>
</gene>
<evidence type="ECO:0000256" key="1">
    <source>
        <dbReference type="SAM" id="SignalP"/>
    </source>
</evidence>
<dbReference type="Proteomes" id="UP000309174">
    <property type="component" value="Unassembled WGS sequence"/>
</dbReference>
<accession>A0A5C4JAQ8</accession>
<keyword evidence="3" id="KW-1185">Reference proteome</keyword>
<dbReference type="EMBL" id="VCKW01000097">
    <property type="protein sequence ID" value="TMQ97837.1"/>
    <property type="molecule type" value="Genomic_DNA"/>
</dbReference>
<evidence type="ECO:0000313" key="2">
    <source>
        <dbReference type="EMBL" id="TMQ97837.1"/>
    </source>
</evidence>
<reference evidence="2 3" key="1">
    <citation type="submission" date="2019-05" db="EMBL/GenBank/DDBJ databases">
        <title>Draft genome sequence of Actinomadura sp. 14C53.</title>
        <authorList>
            <person name="Saricaoglu S."/>
            <person name="Isik K."/>
        </authorList>
    </citation>
    <scope>NUCLEOTIDE SEQUENCE [LARGE SCALE GENOMIC DNA]</scope>
    <source>
        <strain evidence="2 3">14C53</strain>
    </source>
</reference>
<organism evidence="2 3">
    <name type="scientific">Actinomadura soli</name>
    <dbReference type="NCBI Taxonomy" id="2508997"/>
    <lineage>
        <taxon>Bacteria</taxon>
        <taxon>Bacillati</taxon>
        <taxon>Actinomycetota</taxon>
        <taxon>Actinomycetes</taxon>
        <taxon>Streptosporangiales</taxon>
        <taxon>Thermomonosporaceae</taxon>
        <taxon>Actinomadura</taxon>
    </lineage>
</organism>
<proteinExistence type="predicted"/>
<name>A0A5C4JAQ8_9ACTN</name>
<keyword evidence="1" id="KW-0732">Signal</keyword>
<feature type="signal peptide" evidence="1">
    <location>
        <begin position="1"/>
        <end position="25"/>
    </location>
</feature>
<protein>
    <submittedName>
        <fullName evidence="2">Uncharacterized protein</fullName>
    </submittedName>
</protein>
<sequence>MRRVAISIGVLAVAGAVAAPTPANAASGKLTFDQRNGYRVIIENPPAGVCYNLSSQTGHTKVGTVNNETARPIKVIMAPNCTDHAGWFNLAPSTSTIYAPDESVLILE</sequence>
<dbReference type="OrthoDB" id="3482226at2"/>